<dbReference type="PANTHER" id="PTHR47272">
    <property type="entry name" value="DDE_TNP_1_7 DOMAIN-CONTAINING PROTEIN"/>
    <property type="match status" value="1"/>
</dbReference>
<comment type="caution">
    <text evidence="2">The sequence shown here is derived from an EMBL/GenBank/DDBJ whole genome shotgun (WGS) entry which is preliminary data.</text>
</comment>
<name>A0A9J6EMW2_RHIMP</name>
<evidence type="ECO:0000313" key="2">
    <source>
        <dbReference type="EMBL" id="KAH8035583.1"/>
    </source>
</evidence>
<gene>
    <name evidence="2" type="ORF">HPB51_007766</name>
</gene>
<keyword evidence="3" id="KW-1185">Reference proteome</keyword>
<sequence length="118" mass="13770">MQYVQDMRAQQKRQKEIVKFLEFRLSVGEELIAQAQSQNEAESDYNEEWHPPPKRAPLPPDEASKKTLGHCPRLTDASNAAHGRLEECKKKTKFFCAKCRLLFCITKDRRCFENARTK</sequence>
<evidence type="ECO:0000313" key="3">
    <source>
        <dbReference type="Proteomes" id="UP000821866"/>
    </source>
</evidence>
<feature type="region of interest" description="Disordered" evidence="1">
    <location>
        <begin position="35"/>
        <end position="71"/>
    </location>
</feature>
<evidence type="ECO:0000256" key="1">
    <source>
        <dbReference type="SAM" id="MobiDB-lite"/>
    </source>
</evidence>
<proteinExistence type="predicted"/>
<dbReference type="PANTHER" id="PTHR47272:SF1">
    <property type="entry name" value="PIGGYBAC TRANSPOSABLE ELEMENT-DERIVED PROTEIN 3-LIKE"/>
    <property type="match status" value="1"/>
</dbReference>
<reference evidence="2" key="1">
    <citation type="journal article" date="2020" name="Cell">
        <title>Large-Scale Comparative Analyses of Tick Genomes Elucidate Their Genetic Diversity and Vector Capacities.</title>
        <authorList>
            <consortium name="Tick Genome and Microbiome Consortium (TIGMIC)"/>
            <person name="Jia N."/>
            <person name="Wang J."/>
            <person name="Shi W."/>
            <person name="Du L."/>
            <person name="Sun Y."/>
            <person name="Zhan W."/>
            <person name="Jiang J.F."/>
            <person name="Wang Q."/>
            <person name="Zhang B."/>
            <person name="Ji P."/>
            <person name="Bell-Sakyi L."/>
            <person name="Cui X.M."/>
            <person name="Yuan T.T."/>
            <person name="Jiang B.G."/>
            <person name="Yang W.F."/>
            <person name="Lam T.T."/>
            <person name="Chang Q.C."/>
            <person name="Ding S.J."/>
            <person name="Wang X.J."/>
            <person name="Zhu J.G."/>
            <person name="Ruan X.D."/>
            <person name="Zhao L."/>
            <person name="Wei J.T."/>
            <person name="Ye R.Z."/>
            <person name="Que T.C."/>
            <person name="Du C.H."/>
            <person name="Zhou Y.H."/>
            <person name="Cheng J.X."/>
            <person name="Dai P.F."/>
            <person name="Guo W.B."/>
            <person name="Han X.H."/>
            <person name="Huang E.J."/>
            <person name="Li L.F."/>
            <person name="Wei W."/>
            <person name="Gao Y.C."/>
            <person name="Liu J.Z."/>
            <person name="Shao H.Z."/>
            <person name="Wang X."/>
            <person name="Wang C.C."/>
            <person name="Yang T.C."/>
            <person name="Huo Q.B."/>
            <person name="Li W."/>
            <person name="Chen H.Y."/>
            <person name="Chen S.E."/>
            <person name="Zhou L.G."/>
            <person name="Ni X.B."/>
            <person name="Tian J.H."/>
            <person name="Sheng Y."/>
            <person name="Liu T."/>
            <person name="Pan Y.S."/>
            <person name="Xia L.Y."/>
            <person name="Li J."/>
            <person name="Zhao F."/>
            <person name="Cao W.C."/>
        </authorList>
    </citation>
    <scope>NUCLEOTIDE SEQUENCE</scope>
    <source>
        <strain evidence="2">Rmic-2018</strain>
    </source>
</reference>
<reference evidence="2" key="2">
    <citation type="submission" date="2021-09" db="EMBL/GenBank/DDBJ databases">
        <authorList>
            <person name="Jia N."/>
            <person name="Wang J."/>
            <person name="Shi W."/>
            <person name="Du L."/>
            <person name="Sun Y."/>
            <person name="Zhan W."/>
            <person name="Jiang J."/>
            <person name="Wang Q."/>
            <person name="Zhang B."/>
            <person name="Ji P."/>
            <person name="Sakyi L.B."/>
            <person name="Cui X."/>
            <person name="Yuan T."/>
            <person name="Jiang B."/>
            <person name="Yang W."/>
            <person name="Lam T.T.-Y."/>
            <person name="Chang Q."/>
            <person name="Ding S."/>
            <person name="Wang X."/>
            <person name="Zhu J."/>
            <person name="Ruan X."/>
            <person name="Zhao L."/>
            <person name="Wei J."/>
            <person name="Que T."/>
            <person name="Du C."/>
            <person name="Cheng J."/>
            <person name="Dai P."/>
            <person name="Han X."/>
            <person name="Huang E."/>
            <person name="Gao Y."/>
            <person name="Liu J."/>
            <person name="Shao H."/>
            <person name="Ye R."/>
            <person name="Li L."/>
            <person name="Wei W."/>
            <person name="Wang X."/>
            <person name="Wang C."/>
            <person name="Huo Q."/>
            <person name="Li W."/>
            <person name="Guo W."/>
            <person name="Chen H."/>
            <person name="Chen S."/>
            <person name="Zhou L."/>
            <person name="Zhou L."/>
            <person name="Ni X."/>
            <person name="Tian J."/>
            <person name="Zhou Y."/>
            <person name="Sheng Y."/>
            <person name="Liu T."/>
            <person name="Pan Y."/>
            <person name="Xia L."/>
            <person name="Li J."/>
            <person name="Zhao F."/>
            <person name="Cao W."/>
        </authorList>
    </citation>
    <scope>NUCLEOTIDE SEQUENCE</scope>
    <source>
        <strain evidence="2">Rmic-2018</strain>
        <tissue evidence="2">Larvae</tissue>
    </source>
</reference>
<dbReference type="Proteomes" id="UP000821866">
    <property type="component" value="Chromosome 11"/>
</dbReference>
<protein>
    <submittedName>
        <fullName evidence="2">Uncharacterized protein</fullName>
    </submittedName>
</protein>
<dbReference type="AlphaFoldDB" id="A0A9J6EMW2"/>
<organism evidence="2 3">
    <name type="scientific">Rhipicephalus microplus</name>
    <name type="common">Cattle tick</name>
    <name type="synonym">Boophilus microplus</name>
    <dbReference type="NCBI Taxonomy" id="6941"/>
    <lineage>
        <taxon>Eukaryota</taxon>
        <taxon>Metazoa</taxon>
        <taxon>Ecdysozoa</taxon>
        <taxon>Arthropoda</taxon>
        <taxon>Chelicerata</taxon>
        <taxon>Arachnida</taxon>
        <taxon>Acari</taxon>
        <taxon>Parasitiformes</taxon>
        <taxon>Ixodida</taxon>
        <taxon>Ixodoidea</taxon>
        <taxon>Ixodidae</taxon>
        <taxon>Rhipicephalinae</taxon>
        <taxon>Rhipicephalus</taxon>
        <taxon>Boophilus</taxon>
    </lineage>
</organism>
<dbReference type="EMBL" id="JABSTU010000003">
    <property type="protein sequence ID" value="KAH8035583.1"/>
    <property type="molecule type" value="Genomic_DNA"/>
</dbReference>
<accession>A0A9J6EMW2</accession>